<name>A0A381ZC31_9ZZZZ</name>
<sequence>MGFGGGDRVLINDRKPNSDRNTAMVINLDRNIGISDLDL</sequence>
<gene>
    <name evidence="1" type="ORF">METZ01_LOCUS139712</name>
</gene>
<dbReference type="EMBL" id="UINC01020761">
    <property type="protein sequence ID" value="SVA86858.1"/>
    <property type="molecule type" value="Genomic_DNA"/>
</dbReference>
<dbReference type="AlphaFoldDB" id="A0A381ZC31"/>
<reference evidence="1" key="1">
    <citation type="submission" date="2018-05" db="EMBL/GenBank/DDBJ databases">
        <authorList>
            <person name="Lanie J.A."/>
            <person name="Ng W.-L."/>
            <person name="Kazmierczak K.M."/>
            <person name="Andrzejewski T.M."/>
            <person name="Davidsen T.M."/>
            <person name="Wayne K.J."/>
            <person name="Tettelin H."/>
            <person name="Glass J.I."/>
            <person name="Rusch D."/>
            <person name="Podicherti R."/>
            <person name="Tsui H.-C.T."/>
            <person name="Winkler M.E."/>
        </authorList>
    </citation>
    <scope>NUCLEOTIDE SEQUENCE</scope>
</reference>
<proteinExistence type="predicted"/>
<protein>
    <submittedName>
        <fullName evidence="1">Uncharacterized protein</fullName>
    </submittedName>
</protein>
<evidence type="ECO:0000313" key="1">
    <source>
        <dbReference type="EMBL" id="SVA86858.1"/>
    </source>
</evidence>
<organism evidence="1">
    <name type="scientific">marine metagenome</name>
    <dbReference type="NCBI Taxonomy" id="408172"/>
    <lineage>
        <taxon>unclassified sequences</taxon>
        <taxon>metagenomes</taxon>
        <taxon>ecological metagenomes</taxon>
    </lineage>
</organism>
<accession>A0A381ZC31</accession>